<dbReference type="RefSeq" id="WP_004430971.1">
    <property type="nucleotide sequence ID" value="NZ_AJLR01000012.1"/>
</dbReference>
<proteinExistence type="predicted"/>
<dbReference type="InterPro" id="IPR050900">
    <property type="entry name" value="Transposase_IS3/IS150/IS904"/>
</dbReference>
<dbReference type="InterPro" id="IPR025948">
    <property type="entry name" value="HTH-like_dom"/>
</dbReference>
<dbReference type="NCBIfam" id="NF033516">
    <property type="entry name" value="transpos_IS3"/>
    <property type="match status" value="1"/>
</dbReference>
<sequence>MFEAITFLRKDYSVVLLCKVLGVSKSGYYAYLNRPKRQASQEEIQLLKHIKRIYNRHKGTYGAKRIAKALKNEGIIVNHKKVERLMREANLKATVRQPKSTKESKTKAAGFVYENLISRDFEATHPNQKWVTDITEFLVGAKKRYVSAIMDLFNREILACEISSSPNYELVETTVRKAMKKRKLKDLEGVIIHSDQGNVYRSLNYHLLSKELHFLPSMSRKANCWDNAVIESFFSQLKTELPCFYPVNELGTIEISFKKYIRYFNEGRIQKRIGFISPKQYYLNYQQAA</sequence>
<dbReference type="GO" id="GO:0003676">
    <property type="term" value="F:nucleic acid binding"/>
    <property type="evidence" value="ECO:0007669"/>
    <property type="project" value="InterPro"/>
</dbReference>
<dbReference type="Pfam" id="PF13333">
    <property type="entry name" value="rve_2"/>
    <property type="match status" value="1"/>
</dbReference>
<dbReference type="SUPFAM" id="SSF53098">
    <property type="entry name" value="Ribonuclease H-like"/>
    <property type="match status" value="1"/>
</dbReference>
<comment type="caution">
    <text evidence="3">The sequence shown here is derived from an EMBL/GenBank/DDBJ whole genome shotgun (WGS) entry which is preliminary data.</text>
</comment>
<gene>
    <name evidence="3" type="ORF">BAZO_01402</name>
</gene>
<dbReference type="EMBL" id="AJLR01000012">
    <property type="protein sequence ID" value="EKN70300.1"/>
    <property type="molecule type" value="Genomic_DNA"/>
</dbReference>
<accession>K6CGL5</accession>
<organism evidence="3 4">
    <name type="scientific">Schinkia azotoformans LMG 9581</name>
    <dbReference type="NCBI Taxonomy" id="1131731"/>
    <lineage>
        <taxon>Bacteria</taxon>
        <taxon>Bacillati</taxon>
        <taxon>Bacillota</taxon>
        <taxon>Bacilli</taxon>
        <taxon>Bacillales</taxon>
        <taxon>Bacillaceae</taxon>
        <taxon>Calidifontibacillus/Schinkia group</taxon>
        <taxon>Schinkia</taxon>
    </lineage>
</organism>
<protein>
    <submittedName>
        <fullName evidence="3">Integrase catalytic subunit</fullName>
    </submittedName>
</protein>
<dbReference type="PANTHER" id="PTHR46889">
    <property type="entry name" value="TRANSPOSASE INSF FOR INSERTION SEQUENCE IS3B-RELATED"/>
    <property type="match status" value="1"/>
</dbReference>
<dbReference type="InterPro" id="IPR048020">
    <property type="entry name" value="Transpos_IS3"/>
</dbReference>
<feature type="domain" description="Integrase catalytic" evidence="2">
    <location>
        <begin position="122"/>
        <end position="286"/>
    </location>
</feature>
<comment type="function">
    <text evidence="1">Involved in the transposition of the insertion sequence.</text>
</comment>
<dbReference type="PANTHER" id="PTHR46889:SF4">
    <property type="entry name" value="TRANSPOSASE INSO FOR INSERTION SEQUENCE ELEMENT IS911B-RELATED"/>
    <property type="match status" value="1"/>
</dbReference>
<dbReference type="Gene3D" id="3.30.420.10">
    <property type="entry name" value="Ribonuclease H-like superfamily/Ribonuclease H"/>
    <property type="match status" value="1"/>
</dbReference>
<evidence type="ECO:0000256" key="1">
    <source>
        <dbReference type="ARBA" id="ARBA00002286"/>
    </source>
</evidence>
<dbReference type="InterPro" id="IPR012337">
    <property type="entry name" value="RNaseH-like_sf"/>
</dbReference>
<dbReference type="Proteomes" id="UP000006315">
    <property type="component" value="Unassembled WGS sequence"/>
</dbReference>
<dbReference type="Pfam" id="PF00665">
    <property type="entry name" value="rve"/>
    <property type="match status" value="1"/>
</dbReference>
<dbReference type="PROSITE" id="PS50994">
    <property type="entry name" value="INTEGRASE"/>
    <property type="match status" value="1"/>
</dbReference>
<dbReference type="InterPro" id="IPR001584">
    <property type="entry name" value="Integrase_cat-core"/>
</dbReference>
<reference evidence="3 4" key="1">
    <citation type="journal article" date="2012" name="Front. Microbiol.">
        <title>Redundancy and modularity in membrane-associated dissimilatory nitrate reduction in Bacillus.</title>
        <authorList>
            <person name="Heylen K."/>
            <person name="Keltjens J."/>
        </authorList>
    </citation>
    <scope>NUCLEOTIDE SEQUENCE [LARGE SCALE GENOMIC DNA]</scope>
    <source>
        <strain evidence="3 4">LMG 9581</strain>
    </source>
</reference>
<dbReference type="PATRIC" id="fig|1131731.3.peg.294"/>
<dbReference type="AlphaFoldDB" id="K6CGL5"/>
<evidence type="ECO:0000313" key="4">
    <source>
        <dbReference type="Proteomes" id="UP000006315"/>
    </source>
</evidence>
<dbReference type="InterPro" id="IPR036397">
    <property type="entry name" value="RNaseH_sf"/>
</dbReference>
<name>K6CGL5_SCHAZ</name>
<keyword evidence="4" id="KW-1185">Reference proteome</keyword>
<dbReference type="Pfam" id="PF13276">
    <property type="entry name" value="HTH_21"/>
    <property type="match status" value="1"/>
</dbReference>
<dbReference type="STRING" id="1131731.BAZO_01402"/>
<dbReference type="GO" id="GO:0015074">
    <property type="term" value="P:DNA integration"/>
    <property type="evidence" value="ECO:0007669"/>
    <property type="project" value="InterPro"/>
</dbReference>
<evidence type="ECO:0000313" key="3">
    <source>
        <dbReference type="EMBL" id="EKN70300.1"/>
    </source>
</evidence>
<evidence type="ECO:0000259" key="2">
    <source>
        <dbReference type="PROSITE" id="PS50994"/>
    </source>
</evidence>